<accession>F9UKD8</accession>
<dbReference type="PANTHER" id="PTHR36303:SF1">
    <property type="entry name" value="2',3'-CYCLIC-NUCLEOTIDE 2'-PHOSPHODIESTERASE"/>
    <property type="match status" value="1"/>
</dbReference>
<feature type="binding site" evidence="2">
    <location>
        <position position="189"/>
    </location>
    <ligand>
        <name>Fe cation</name>
        <dbReference type="ChEBI" id="CHEBI:24875"/>
        <label>1</label>
    </ligand>
</feature>
<dbReference type="PANTHER" id="PTHR36303">
    <property type="entry name" value="2',3'-CYCLIC-NUCLEOTIDE 2'-PHOSPHODIESTERASE"/>
    <property type="match status" value="1"/>
</dbReference>
<evidence type="ECO:0000313" key="3">
    <source>
        <dbReference type="EMBL" id="EGV00143.1"/>
    </source>
</evidence>
<dbReference type="Proteomes" id="UP000004978">
    <property type="component" value="Unassembled WGS sequence"/>
</dbReference>
<organism evidence="3 4">
    <name type="scientific">Mycoplasmopsis columbina SF7</name>
    <dbReference type="NCBI Taxonomy" id="1037410"/>
    <lineage>
        <taxon>Bacteria</taxon>
        <taxon>Bacillati</taxon>
        <taxon>Mycoplasmatota</taxon>
        <taxon>Mycoplasmoidales</taxon>
        <taxon>Metamycoplasmataceae</taxon>
        <taxon>Mycoplasmopsis</taxon>
    </lineage>
</organism>
<evidence type="ECO:0008006" key="5">
    <source>
        <dbReference type="Google" id="ProtNLM"/>
    </source>
</evidence>
<keyword evidence="4" id="KW-1185">Reference proteome</keyword>
<feature type="binding site" evidence="2">
    <location>
        <position position="45"/>
    </location>
    <ligand>
        <name>Fe cation</name>
        <dbReference type="ChEBI" id="CHEBI:24875"/>
        <label>1</label>
    </ligand>
</feature>
<dbReference type="AlphaFoldDB" id="F9UKD8"/>
<feature type="binding site" evidence="2">
    <location>
        <position position="13"/>
    </location>
    <ligand>
        <name>Fe cation</name>
        <dbReference type="ChEBI" id="CHEBI:24875"/>
        <label>1</label>
    </ligand>
</feature>
<feature type="binding site" evidence="2">
    <location>
        <position position="162"/>
    </location>
    <ligand>
        <name>Fe cation</name>
        <dbReference type="ChEBI" id="CHEBI:24875"/>
        <label>2</label>
    </ligand>
</feature>
<dbReference type="Pfam" id="PF13277">
    <property type="entry name" value="YmdB"/>
    <property type="match status" value="1"/>
</dbReference>
<feature type="binding site" evidence="2">
    <location>
        <position position="44"/>
    </location>
    <ligand>
        <name>Fe cation</name>
        <dbReference type="ChEBI" id="CHEBI:24875"/>
        <label>2</label>
    </ligand>
</feature>
<sequence>MQNKKIKILFIGDIFGEPGIKIVQKLLPSLVKEKEIDYVIAQGENVSGRKGLTESDYIKLKVAGVNAITLGNHVWANENILTIINNSDIVRPANVSKGYAGQGSIIVKVKEDISLRITSLMGITFNKLLTPWNQDYADNFFDCIDSILNYEEKTDFNFVDFHAETTSEKYVLALYLDGKIDGLAGTHTHVQTNDAHILPRKTCYVTDAGMCGPMDSAIGANFEEVYEKMRYGKNRRFVTSKNKSQFNAVVMEFNTIDKENNKIELVNIKEN</sequence>
<reference evidence="3 4" key="1">
    <citation type="journal article" date="2013" name="Genome Announc.">
        <title>Genome Sequence of Mycoplasma columbinum Strain SF7.</title>
        <authorList>
            <person name="Guo Z."/>
            <person name="Xu X."/>
            <person name="Zheng Q."/>
            <person name="Li T."/>
            <person name="Kuang S."/>
            <person name="Zhang Z."/>
            <person name="Chen Y."/>
            <person name="Lu X."/>
            <person name="Zhou R."/>
            <person name="Bi D."/>
            <person name="Jin H."/>
        </authorList>
    </citation>
    <scope>NUCLEOTIDE SEQUENCE [LARGE SCALE GENOMIC DNA]</scope>
    <source>
        <strain evidence="3 4">SF7</strain>
    </source>
</reference>
<protein>
    <recommendedName>
        <fullName evidence="5">Metallophosphoesterase YmdB</fullName>
    </recommendedName>
</protein>
<evidence type="ECO:0000256" key="1">
    <source>
        <dbReference type="PIRSR" id="PIRSR004789-50"/>
    </source>
</evidence>
<dbReference type="InterPro" id="IPR029052">
    <property type="entry name" value="Metallo-depent_PP-like"/>
</dbReference>
<evidence type="ECO:0000313" key="4">
    <source>
        <dbReference type="Proteomes" id="UP000004978"/>
    </source>
</evidence>
<dbReference type="GO" id="GO:0004113">
    <property type="term" value="F:2',3'-cyclic-nucleotide 3'-phosphodiesterase activity"/>
    <property type="evidence" value="ECO:0007669"/>
    <property type="project" value="TreeGrafter"/>
</dbReference>
<dbReference type="EMBL" id="AFXA01000011">
    <property type="protein sequence ID" value="EGV00143.1"/>
    <property type="molecule type" value="Genomic_DNA"/>
</dbReference>
<dbReference type="GO" id="GO:0046872">
    <property type="term" value="F:metal ion binding"/>
    <property type="evidence" value="ECO:0007669"/>
    <property type="project" value="UniProtKB-KW"/>
</dbReference>
<feature type="binding site" evidence="2">
    <location>
        <position position="187"/>
    </location>
    <ligand>
        <name>Fe cation</name>
        <dbReference type="ChEBI" id="CHEBI:24875"/>
        <label>2</label>
    </ligand>
</feature>
<dbReference type="RefSeq" id="WP_006608756.1">
    <property type="nucleotide sequence ID" value="NZ_AFXA01000011.1"/>
</dbReference>
<feature type="active site" description="Proton donor" evidence="1">
    <location>
        <position position="73"/>
    </location>
</feature>
<proteinExistence type="predicted"/>
<dbReference type="SUPFAM" id="SSF56300">
    <property type="entry name" value="Metallo-dependent phosphatases"/>
    <property type="match status" value="1"/>
</dbReference>
<dbReference type="InterPro" id="IPR005235">
    <property type="entry name" value="YmdB-like"/>
</dbReference>
<dbReference type="STRING" id="1037410.MCSF7_01746"/>
<dbReference type="Gene3D" id="3.60.21.10">
    <property type="match status" value="1"/>
</dbReference>
<gene>
    <name evidence="3" type="ORF">MCSF7_01746</name>
</gene>
<name>F9UKD8_9BACT</name>
<feature type="binding site" evidence="2">
    <location>
        <position position="72"/>
    </location>
    <ligand>
        <name>Fe cation</name>
        <dbReference type="ChEBI" id="CHEBI:24875"/>
        <label>2</label>
    </ligand>
</feature>
<evidence type="ECO:0000256" key="2">
    <source>
        <dbReference type="PIRSR" id="PIRSR004789-51"/>
    </source>
</evidence>
<dbReference type="eggNOG" id="COG1692">
    <property type="taxonomic scope" value="Bacteria"/>
</dbReference>
<comment type="caution">
    <text evidence="3">The sequence shown here is derived from an EMBL/GenBank/DDBJ whole genome shotgun (WGS) entry which is preliminary data.</text>
</comment>
<dbReference type="PIRSF" id="PIRSF004789">
    <property type="entry name" value="DR1281"/>
    <property type="match status" value="1"/>
</dbReference>
<feature type="binding site" evidence="2">
    <location>
        <position position="44"/>
    </location>
    <ligand>
        <name>Fe cation</name>
        <dbReference type="ChEBI" id="CHEBI:24875"/>
        <label>1</label>
    </ligand>
</feature>
<keyword evidence="2" id="KW-0479">Metal-binding</keyword>